<evidence type="ECO:0000313" key="3">
    <source>
        <dbReference type="Proteomes" id="UP000724874"/>
    </source>
</evidence>
<reference evidence="2" key="1">
    <citation type="submission" date="2020-11" db="EMBL/GenBank/DDBJ databases">
        <authorList>
            <consortium name="DOE Joint Genome Institute"/>
            <person name="Ahrendt S."/>
            <person name="Riley R."/>
            <person name="Andreopoulos W."/>
            <person name="LaButti K."/>
            <person name="Pangilinan J."/>
            <person name="Ruiz-duenas F.J."/>
            <person name="Barrasa J.M."/>
            <person name="Sanchez-Garcia M."/>
            <person name="Camarero S."/>
            <person name="Miyauchi S."/>
            <person name="Serrano A."/>
            <person name="Linde D."/>
            <person name="Babiker R."/>
            <person name="Drula E."/>
            <person name="Ayuso-Fernandez I."/>
            <person name="Pacheco R."/>
            <person name="Padilla G."/>
            <person name="Ferreira P."/>
            <person name="Barriuso J."/>
            <person name="Kellner H."/>
            <person name="Castanera R."/>
            <person name="Alfaro M."/>
            <person name="Ramirez L."/>
            <person name="Pisabarro A.G."/>
            <person name="Kuo A."/>
            <person name="Tritt A."/>
            <person name="Lipzen A."/>
            <person name="He G."/>
            <person name="Yan M."/>
            <person name="Ng V."/>
            <person name="Cullen D."/>
            <person name="Martin F."/>
            <person name="Rosso M.-N."/>
            <person name="Henrissat B."/>
            <person name="Hibbett D."/>
            <person name="Martinez A.T."/>
            <person name="Grigoriev I.V."/>
        </authorList>
    </citation>
    <scope>NUCLEOTIDE SEQUENCE</scope>
    <source>
        <strain evidence="2">AH 44721</strain>
    </source>
</reference>
<organism evidence="2 3">
    <name type="scientific">Gymnopilus junonius</name>
    <name type="common">Spectacular rustgill mushroom</name>
    <name type="synonym">Gymnopilus spectabilis subsp. junonius</name>
    <dbReference type="NCBI Taxonomy" id="109634"/>
    <lineage>
        <taxon>Eukaryota</taxon>
        <taxon>Fungi</taxon>
        <taxon>Dikarya</taxon>
        <taxon>Basidiomycota</taxon>
        <taxon>Agaricomycotina</taxon>
        <taxon>Agaricomycetes</taxon>
        <taxon>Agaricomycetidae</taxon>
        <taxon>Agaricales</taxon>
        <taxon>Agaricineae</taxon>
        <taxon>Hymenogastraceae</taxon>
        <taxon>Gymnopilus</taxon>
    </lineage>
</organism>
<accession>A0A9P5TI28</accession>
<protein>
    <submittedName>
        <fullName evidence="2">Uncharacterized protein</fullName>
    </submittedName>
</protein>
<dbReference type="EMBL" id="JADNYJ010000155">
    <property type="protein sequence ID" value="KAF8878808.1"/>
    <property type="molecule type" value="Genomic_DNA"/>
</dbReference>
<dbReference type="OrthoDB" id="10657033at2759"/>
<feature type="region of interest" description="Disordered" evidence="1">
    <location>
        <begin position="151"/>
        <end position="171"/>
    </location>
</feature>
<name>A0A9P5TI28_GYMJU</name>
<gene>
    <name evidence="2" type="ORF">CPB84DRAFT_1751827</name>
</gene>
<comment type="caution">
    <text evidence="2">The sequence shown here is derived from an EMBL/GenBank/DDBJ whole genome shotgun (WGS) entry which is preliminary data.</text>
</comment>
<feature type="compositionally biased region" description="Polar residues" evidence="1">
    <location>
        <begin position="159"/>
        <end position="170"/>
    </location>
</feature>
<proteinExistence type="predicted"/>
<evidence type="ECO:0000256" key="1">
    <source>
        <dbReference type="SAM" id="MobiDB-lite"/>
    </source>
</evidence>
<sequence>MNFLQNAEKSKLERCNLTAIAGNLNDRSIQNYFITLQIVDDSDSELLKKMLPWLLSTAHHTSGSEESVAIPSSFSDKEFTYFDDPSALIRHNVVKQGKVGAEVKKDDHEFLPRTNNFERPQELEAQGGSTYSLDVTEDALSSSLASLSPLNPTAPAFTPQRQSSSPSLNPKASAFVPQIRLASSALDPNVPAFVPQEKPSSPYINFKVPVFIPRGSPVKIIPTAGSLSPSLSPSAPVFIPSAKSSPNLDLSAFEREDTCHPWACYCPVCSTCSSDHEGFEWEELSASLSRGHDQDTHGGYDCGADDLVCDTIAL</sequence>
<dbReference type="Proteomes" id="UP000724874">
    <property type="component" value="Unassembled WGS sequence"/>
</dbReference>
<dbReference type="AlphaFoldDB" id="A0A9P5TI28"/>
<evidence type="ECO:0000313" key="2">
    <source>
        <dbReference type="EMBL" id="KAF8878808.1"/>
    </source>
</evidence>
<keyword evidence="3" id="KW-1185">Reference proteome</keyword>